<keyword evidence="1" id="KW-0813">Transport</keyword>
<dbReference type="Gene3D" id="2.60.450.10">
    <property type="entry name" value="Lipopolysaccharide (LPS) transport protein A like domain"/>
    <property type="match status" value="1"/>
</dbReference>
<dbReference type="InterPro" id="IPR052037">
    <property type="entry name" value="LPS_export_LptA"/>
</dbReference>
<comment type="caution">
    <text evidence="6">The sequence shown here is derived from an EMBL/GenBank/DDBJ whole genome shotgun (WGS) entry which is preliminary data.</text>
</comment>
<dbReference type="OrthoDB" id="5373249at2"/>
<dbReference type="EMBL" id="NXLT01000001">
    <property type="protein sequence ID" value="RDU68278.1"/>
    <property type="molecule type" value="Genomic_DNA"/>
</dbReference>
<dbReference type="AlphaFoldDB" id="A0A3D8ISL9"/>
<gene>
    <name evidence="6" type="primary">lptA</name>
    <name evidence="6" type="ORF">CQA54_00200</name>
</gene>
<protein>
    <submittedName>
        <fullName evidence="6">Lipopolysaccharide transport periplasmic protein LptA</fullName>
    </submittedName>
</protein>
<keyword evidence="7" id="KW-1185">Reference proteome</keyword>
<keyword evidence="2" id="KW-0732">Signal</keyword>
<evidence type="ECO:0000256" key="2">
    <source>
        <dbReference type="ARBA" id="ARBA00022729"/>
    </source>
</evidence>
<reference evidence="6 7" key="1">
    <citation type="submission" date="2018-04" db="EMBL/GenBank/DDBJ databases">
        <title>Novel Campyloabacter and Helicobacter Species and Strains.</title>
        <authorList>
            <person name="Mannion A.J."/>
            <person name="Shen Z."/>
            <person name="Fox J.G."/>
        </authorList>
    </citation>
    <scope>NUCLEOTIDE SEQUENCE [LARGE SCALE GENOMIC DNA]</scope>
    <source>
        <strain evidence="6 7">MIT 12-6600</strain>
    </source>
</reference>
<proteinExistence type="predicted"/>
<evidence type="ECO:0000313" key="6">
    <source>
        <dbReference type="EMBL" id="RDU68278.1"/>
    </source>
</evidence>
<name>A0A3D8ISL9_9HELI</name>
<evidence type="ECO:0000259" key="5">
    <source>
        <dbReference type="Pfam" id="PF03968"/>
    </source>
</evidence>
<dbReference type="GO" id="GO:0001530">
    <property type="term" value="F:lipopolysaccharide binding"/>
    <property type="evidence" value="ECO:0007669"/>
    <property type="project" value="InterPro"/>
</dbReference>
<dbReference type="PANTHER" id="PTHR36504">
    <property type="entry name" value="LIPOPOLYSACCHARIDE EXPORT SYSTEM PROTEIN LPTA"/>
    <property type="match status" value="1"/>
</dbReference>
<dbReference type="Proteomes" id="UP000256514">
    <property type="component" value="Unassembled WGS sequence"/>
</dbReference>
<evidence type="ECO:0000256" key="1">
    <source>
        <dbReference type="ARBA" id="ARBA00022448"/>
    </source>
</evidence>
<dbReference type="InterPro" id="IPR014340">
    <property type="entry name" value="LptA"/>
</dbReference>
<dbReference type="GO" id="GO:0009279">
    <property type="term" value="C:cell outer membrane"/>
    <property type="evidence" value="ECO:0007669"/>
    <property type="project" value="TreeGrafter"/>
</dbReference>
<evidence type="ECO:0000313" key="7">
    <source>
        <dbReference type="Proteomes" id="UP000256514"/>
    </source>
</evidence>
<sequence length="171" mass="19466">MKKLSILIPILAHILMGAEKLEVNAKTFQSDDKTNLIELNTDVFIKKANDKLWAQKVIIKTDKKRKPLEYTATGDVKFYVETQDGRKINGSAQKVVYDTIADEYRLYDNAKIQEKDSPNTITGEFMTLNNKNGQAYSQGAKDKPTTLIFLLDEEEDTKDSQSTSNKKQKKQ</sequence>
<evidence type="ECO:0000256" key="3">
    <source>
        <dbReference type="ARBA" id="ARBA00022764"/>
    </source>
</evidence>
<evidence type="ECO:0000256" key="4">
    <source>
        <dbReference type="SAM" id="MobiDB-lite"/>
    </source>
</evidence>
<dbReference type="InterPro" id="IPR005653">
    <property type="entry name" value="OstA-like_N"/>
</dbReference>
<dbReference type="GO" id="GO:0015920">
    <property type="term" value="P:lipopolysaccharide transport"/>
    <property type="evidence" value="ECO:0007669"/>
    <property type="project" value="InterPro"/>
</dbReference>
<dbReference type="GO" id="GO:0017089">
    <property type="term" value="F:glycolipid transfer activity"/>
    <property type="evidence" value="ECO:0007669"/>
    <property type="project" value="TreeGrafter"/>
</dbReference>
<dbReference type="NCBIfam" id="TIGR03002">
    <property type="entry name" value="outer_YhbN_LptA"/>
    <property type="match status" value="1"/>
</dbReference>
<organism evidence="6 7">
    <name type="scientific">Helicobacter equorum</name>
    <dbReference type="NCBI Taxonomy" id="361872"/>
    <lineage>
        <taxon>Bacteria</taxon>
        <taxon>Pseudomonadati</taxon>
        <taxon>Campylobacterota</taxon>
        <taxon>Epsilonproteobacteria</taxon>
        <taxon>Campylobacterales</taxon>
        <taxon>Helicobacteraceae</taxon>
        <taxon>Helicobacter</taxon>
    </lineage>
</organism>
<dbReference type="PANTHER" id="PTHR36504:SF1">
    <property type="entry name" value="LIPOPOLYSACCHARIDE EXPORT SYSTEM PROTEIN LPTA"/>
    <property type="match status" value="1"/>
</dbReference>
<feature type="domain" description="Organic solvent tolerance-like N-terminal" evidence="5">
    <location>
        <begin position="22"/>
        <end position="133"/>
    </location>
</feature>
<feature type="region of interest" description="Disordered" evidence="4">
    <location>
        <begin position="150"/>
        <end position="171"/>
    </location>
</feature>
<dbReference type="RefSeq" id="WP_115570240.1">
    <property type="nucleotide sequence ID" value="NZ_NXLT01000001.1"/>
</dbReference>
<keyword evidence="3" id="KW-0574">Periplasm</keyword>
<accession>A0A3D8ISL9</accession>
<dbReference type="GO" id="GO:0030288">
    <property type="term" value="C:outer membrane-bounded periplasmic space"/>
    <property type="evidence" value="ECO:0007669"/>
    <property type="project" value="TreeGrafter"/>
</dbReference>
<dbReference type="Pfam" id="PF03968">
    <property type="entry name" value="LptD_N"/>
    <property type="match status" value="1"/>
</dbReference>